<dbReference type="EMBL" id="PGOL01002890">
    <property type="protein sequence ID" value="PKI44468.1"/>
    <property type="molecule type" value="Genomic_DNA"/>
</dbReference>
<keyword evidence="2" id="KW-0732">Signal</keyword>
<feature type="chain" id="PRO_5014137578" evidence="2">
    <location>
        <begin position="24"/>
        <end position="168"/>
    </location>
</feature>
<dbReference type="AlphaFoldDB" id="A0A2I0IKE3"/>
<keyword evidence="4" id="KW-1185">Reference proteome</keyword>
<feature type="signal peptide" evidence="2">
    <location>
        <begin position="1"/>
        <end position="23"/>
    </location>
</feature>
<evidence type="ECO:0000313" key="3">
    <source>
        <dbReference type="EMBL" id="PKI44468.1"/>
    </source>
</evidence>
<keyword evidence="1" id="KW-0812">Transmembrane</keyword>
<protein>
    <submittedName>
        <fullName evidence="3">Uncharacterized protein</fullName>
    </submittedName>
</protein>
<evidence type="ECO:0000256" key="2">
    <source>
        <dbReference type="SAM" id="SignalP"/>
    </source>
</evidence>
<reference evidence="3 4" key="1">
    <citation type="submission" date="2017-11" db="EMBL/GenBank/DDBJ databases">
        <title>De-novo sequencing of pomegranate (Punica granatum L.) genome.</title>
        <authorList>
            <person name="Akparov Z."/>
            <person name="Amiraslanov A."/>
            <person name="Hajiyeva S."/>
            <person name="Abbasov M."/>
            <person name="Kaur K."/>
            <person name="Hamwieh A."/>
            <person name="Solovyev V."/>
            <person name="Salamov A."/>
            <person name="Braich B."/>
            <person name="Kosarev P."/>
            <person name="Mahmoud A."/>
            <person name="Hajiyev E."/>
            <person name="Babayeva S."/>
            <person name="Izzatullayeva V."/>
            <person name="Mammadov A."/>
            <person name="Mammadov A."/>
            <person name="Sharifova S."/>
            <person name="Ojaghi J."/>
            <person name="Eynullazada K."/>
            <person name="Bayramov B."/>
            <person name="Abdulazimova A."/>
            <person name="Shahmuradov I."/>
        </authorList>
    </citation>
    <scope>NUCLEOTIDE SEQUENCE [LARGE SCALE GENOMIC DNA]</scope>
    <source>
        <strain evidence="4">cv. AG2017</strain>
        <tissue evidence="3">Leaf</tissue>
    </source>
</reference>
<evidence type="ECO:0000256" key="1">
    <source>
        <dbReference type="SAM" id="Phobius"/>
    </source>
</evidence>
<organism evidence="3 4">
    <name type="scientific">Punica granatum</name>
    <name type="common">Pomegranate</name>
    <dbReference type="NCBI Taxonomy" id="22663"/>
    <lineage>
        <taxon>Eukaryota</taxon>
        <taxon>Viridiplantae</taxon>
        <taxon>Streptophyta</taxon>
        <taxon>Embryophyta</taxon>
        <taxon>Tracheophyta</taxon>
        <taxon>Spermatophyta</taxon>
        <taxon>Magnoliopsida</taxon>
        <taxon>eudicotyledons</taxon>
        <taxon>Gunneridae</taxon>
        <taxon>Pentapetalae</taxon>
        <taxon>rosids</taxon>
        <taxon>malvids</taxon>
        <taxon>Myrtales</taxon>
        <taxon>Lythraceae</taxon>
        <taxon>Punica</taxon>
    </lineage>
</organism>
<sequence length="168" mass="18934">MDLVAVSYLVCWWRGHLWATVDAMPPPPHHIPTYHLAAMPVAAPTSSGGVDLQVMGWHDPTAPDHSRSSSTQRCTALERCDQFAAAVAIIIFCFFISLIFVVCYFNPRTTYGTFRFKDFAVSNFSISDMRKAALVESIRRKLQDTGTLEFRPRYPLQGRNLLSALPWP</sequence>
<comment type="caution">
    <text evidence="3">The sequence shown here is derived from an EMBL/GenBank/DDBJ whole genome shotgun (WGS) entry which is preliminary data.</text>
</comment>
<evidence type="ECO:0000313" key="4">
    <source>
        <dbReference type="Proteomes" id="UP000233551"/>
    </source>
</evidence>
<accession>A0A2I0IKE3</accession>
<gene>
    <name evidence="3" type="ORF">CRG98_035142</name>
</gene>
<keyword evidence="1" id="KW-0472">Membrane</keyword>
<feature type="transmembrane region" description="Helical" evidence="1">
    <location>
        <begin position="83"/>
        <end position="105"/>
    </location>
</feature>
<dbReference type="Proteomes" id="UP000233551">
    <property type="component" value="Unassembled WGS sequence"/>
</dbReference>
<proteinExistence type="predicted"/>
<name>A0A2I0IKE3_PUNGR</name>
<keyword evidence="1" id="KW-1133">Transmembrane helix</keyword>